<feature type="compositionally biased region" description="Low complexity" evidence="2">
    <location>
        <begin position="724"/>
        <end position="736"/>
    </location>
</feature>
<feature type="compositionally biased region" description="Polar residues" evidence="2">
    <location>
        <begin position="553"/>
        <end position="563"/>
    </location>
</feature>
<feature type="compositionally biased region" description="Low complexity" evidence="2">
    <location>
        <begin position="1182"/>
        <end position="1201"/>
    </location>
</feature>
<sequence>MSTAESSTSMSLKKPVTESWDEFFDFSAELSTMRPLRARLGARQATSTSKPEPDLGQGKAGRASPTDSFSSWDDSPSPTPSIDEPRSTPLKSPTSSAAKHLGPPRHSPSLAPTLPSRSSQPCSQEPSSLMISPFELPSKREQERPKSSTSDKSSSKNKLVKRHPSSSFIRPSLHDHSSSSLSSGSLLDSTDRAHSRKTSSRWNPFSERAKTPRADSPNMSGAELPSSSSQLSLERRPGFLRRLSSSYKVSSNGLPKETSGQQRRRSSSVGHPSSPTKTQVDQPPVPALPPNLRSVSGTSNTSRSSAASSMDAATSRNKSKRDTTLANTNVRRSDSSLSRRCDRSPSNPPVSYMPVPGVPSFPSSLDSSAHLGQPATPNSPMSGSFSRGFHLPSPSPGSLYKSPINPAATLPPLPHSNSFPIQYNRPSDTEAEVDTEATPKRKSKIRPVSALPAPLALKQGWQPAGWAGPSQASRLPSNRSDPDAQCAIPVSASSAYNPSSPRSTSFRANAASTFRRIGSMSMRHGRRISDGFKFGGKRSTSPSDDRTEVQALETVTGSPSKTGRSPDLEVTTTPVSQGIFQPVNHTGTSLSDSATRPTLPRKTDETPTIGPSLPEDNIRKKTKQKKTRSSPWLTEEQLATQHRLKAQKAAVKHFANEVRKLKSQVEGSNAILQRVQDQGTADQKMRLNDLAKEFEEVFQMADLLVDLNDIGSTPGSQPDTSVYASSSRSRRATLASDKAEAMSQTLDKLTLNQSIDGGTRSISLPEPESTMGPPRPQLPETWRRSTGEPDTAERRHQLLMMMTQGGRPGLRRGSTTPFAVSARLSPLEATHVANTVEKPEVRTAFFNNIEVPMGARATVGATVPASSMPTLSAPLGSPPATTKPRFGTKAGLTGLKELMRSLKTASSRKSRPPPVQTDVYSSGLNNARTLVSPLSPSTSFNQQSKEVDYSTSRSSFSALPRDDEPSPRRSISSSKQGMKRPNVRRVFHRSTSGSWAGLAAESASAASPPPVPAPPRRSVDSSSGRDTPSVKGGKGPGRQASSRFSGGVVKPGKTPTNPKFGFLSSRHFPNGDSESSSTEGGMGSRDGDDSTQHTPRRTRSKSAVLVPNGVEGDGELDRTVRPARKSRLFGLGMPSSPSSPSSPNWPTTRLAPSSQPQSNLSGMERTASDSTDWSLISTGTEATDSTASSGFATTTTTATVSPGPGRPIITMTPDTIPVLQEHVDFCVQKLNEWKSRAEAVVGP</sequence>
<feature type="compositionally biased region" description="Polar residues" evidence="2">
    <location>
        <begin position="375"/>
        <end position="385"/>
    </location>
</feature>
<feature type="region of interest" description="Disordered" evidence="2">
    <location>
        <begin position="37"/>
        <end position="508"/>
    </location>
</feature>
<feature type="compositionally biased region" description="Polar residues" evidence="2">
    <location>
        <begin position="491"/>
        <end position="508"/>
    </location>
</feature>
<evidence type="ECO:0000313" key="3">
    <source>
        <dbReference type="EMBL" id="KAK1926749.1"/>
    </source>
</evidence>
<dbReference type="EMBL" id="JAODAN010000002">
    <property type="protein sequence ID" value="KAK1926749.1"/>
    <property type="molecule type" value="Genomic_DNA"/>
</dbReference>
<name>A0AAD9FV35_PAPLA</name>
<keyword evidence="4" id="KW-1185">Reference proteome</keyword>
<feature type="compositionally biased region" description="Polar residues" evidence="2">
    <location>
        <begin position="1168"/>
        <end position="1181"/>
    </location>
</feature>
<feature type="compositionally biased region" description="Polar residues" evidence="2">
    <location>
        <begin position="711"/>
        <end position="723"/>
    </location>
</feature>
<feature type="compositionally biased region" description="Low complexity" evidence="2">
    <location>
        <begin position="178"/>
        <end position="188"/>
    </location>
</feature>
<feature type="coiled-coil region" evidence="1">
    <location>
        <begin position="644"/>
        <end position="678"/>
    </location>
</feature>
<feature type="compositionally biased region" description="Basic and acidic residues" evidence="2">
    <location>
        <begin position="331"/>
        <end position="343"/>
    </location>
</feature>
<feature type="compositionally biased region" description="Polar residues" evidence="2">
    <location>
        <begin position="570"/>
        <end position="596"/>
    </location>
</feature>
<feature type="compositionally biased region" description="Polar residues" evidence="2">
    <location>
        <begin position="115"/>
        <end position="130"/>
    </location>
</feature>
<organism evidence="3 4">
    <name type="scientific">Papiliotrema laurentii</name>
    <name type="common">Cryptococcus laurentii</name>
    <dbReference type="NCBI Taxonomy" id="5418"/>
    <lineage>
        <taxon>Eukaryota</taxon>
        <taxon>Fungi</taxon>
        <taxon>Dikarya</taxon>
        <taxon>Basidiomycota</taxon>
        <taxon>Agaricomycotina</taxon>
        <taxon>Tremellomycetes</taxon>
        <taxon>Tremellales</taxon>
        <taxon>Rhynchogastremaceae</taxon>
        <taxon>Papiliotrema</taxon>
    </lineage>
</organism>
<feature type="compositionally biased region" description="Polar residues" evidence="2">
    <location>
        <begin position="269"/>
        <end position="281"/>
    </location>
</feature>
<comment type="caution">
    <text evidence="3">The sequence shown here is derived from an EMBL/GenBank/DDBJ whole genome shotgun (WGS) entry which is preliminary data.</text>
</comment>
<feature type="region of interest" description="Disordered" evidence="2">
    <location>
        <begin position="755"/>
        <end position="790"/>
    </location>
</feature>
<feature type="compositionally biased region" description="Polar residues" evidence="2">
    <location>
        <begin position="243"/>
        <end position="261"/>
    </location>
</feature>
<keyword evidence="1" id="KW-0175">Coiled coil</keyword>
<feature type="region of interest" description="Disordered" evidence="2">
    <location>
        <begin position="711"/>
        <end position="742"/>
    </location>
</feature>
<feature type="compositionally biased region" description="Basic residues" evidence="2">
    <location>
        <begin position="977"/>
        <end position="988"/>
    </location>
</feature>
<feature type="compositionally biased region" description="Low complexity" evidence="2">
    <location>
        <begin position="293"/>
        <end position="316"/>
    </location>
</feature>
<feature type="compositionally biased region" description="Low complexity" evidence="2">
    <location>
        <begin position="64"/>
        <end position="82"/>
    </location>
</feature>
<feature type="compositionally biased region" description="Basic and acidic residues" evidence="2">
    <location>
        <begin position="137"/>
        <end position="146"/>
    </location>
</feature>
<feature type="compositionally biased region" description="Polar residues" evidence="2">
    <location>
        <begin position="1144"/>
        <end position="1161"/>
    </location>
</feature>
<gene>
    <name evidence="3" type="ORF">DB88DRAFT_538620</name>
</gene>
<feature type="compositionally biased region" description="Polar residues" evidence="2">
    <location>
        <begin position="918"/>
        <end position="957"/>
    </location>
</feature>
<feature type="compositionally biased region" description="Polar residues" evidence="2">
    <location>
        <begin position="470"/>
        <end position="479"/>
    </location>
</feature>
<proteinExistence type="predicted"/>
<dbReference type="Proteomes" id="UP001182556">
    <property type="component" value="Unassembled WGS sequence"/>
</dbReference>
<evidence type="ECO:0000256" key="1">
    <source>
        <dbReference type="SAM" id="Coils"/>
    </source>
</evidence>
<feature type="compositionally biased region" description="Basic and acidic residues" evidence="2">
    <location>
        <begin position="781"/>
        <end position="790"/>
    </location>
</feature>
<feature type="region of interest" description="Disordered" evidence="2">
    <location>
        <begin position="902"/>
        <end position="1207"/>
    </location>
</feature>
<accession>A0AAD9FV35</accession>
<evidence type="ECO:0000313" key="4">
    <source>
        <dbReference type="Proteomes" id="UP001182556"/>
    </source>
</evidence>
<feature type="region of interest" description="Disordered" evidence="2">
    <location>
        <begin position="526"/>
        <end position="633"/>
    </location>
</feature>
<dbReference type="AlphaFoldDB" id="A0AAD9FV35"/>
<evidence type="ECO:0000256" key="2">
    <source>
        <dbReference type="SAM" id="MobiDB-lite"/>
    </source>
</evidence>
<feature type="compositionally biased region" description="Polar residues" evidence="2">
    <location>
        <begin position="415"/>
        <end position="426"/>
    </location>
</feature>
<reference evidence="3" key="1">
    <citation type="submission" date="2023-02" db="EMBL/GenBank/DDBJ databases">
        <title>Identification and recombinant expression of a fungal hydrolase from Papiliotrema laurentii that hydrolyzes apple cutin and clears colloidal polyester polyurethane.</title>
        <authorList>
            <consortium name="DOE Joint Genome Institute"/>
            <person name="Roman V.A."/>
            <person name="Bojanowski C."/>
            <person name="Crable B.R."/>
            <person name="Wagner D.N."/>
            <person name="Hung C.S."/>
            <person name="Nadeau L.J."/>
            <person name="Schratz L."/>
            <person name="Haridas S."/>
            <person name="Pangilinan J."/>
            <person name="Lipzen A."/>
            <person name="Na H."/>
            <person name="Yan M."/>
            <person name="Ng V."/>
            <person name="Grigoriev I.V."/>
            <person name="Spatafora J.W."/>
            <person name="Barlow D."/>
            <person name="Biffinger J."/>
            <person name="Kelley-Loughnane N."/>
            <person name="Varaljay V.A."/>
            <person name="Crookes-Goodson W.J."/>
        </authorList>
    </citation>
    <scope>NUCLEOTIDE SEQUENCE</scope>
    <source>
        <strain evidence="3">5307AH</strain>
    </source>
</reference>
<protein>
    <submittedName>
        <fullName evidence="3">Uncharacterized protein</fullName>
    </submittedName>
</protein>